<dbReference type="SUPFAM" id="SSF53335">
    <property type="entry name" value="S-adenosyl-L-methionine-dependent methyltransferases"/>
    <property type="match status" value="1"/>
</dbReference>
<protein>
    <recommendedName>
        <fullName evidence="3">Methyltransferase type 11 domain-containing protein</fullName>
    </recommendedName>
</protein>
<gene>
    <name evidence="4" type="ORF">AABB24_036893</name>
</gene>
<organism evidence="4 5">
    <name type="scientific">Solanum stoloniferum</name>
    <dbReference type="NCBI Taxonomy" id="62892"/>
    <lineage>
        <taxon>Eukaryota</taxon>
        <taxon>Viridiplantae</taxon>
        <taxon>Streptophyta</taxon>
        <taxon>Embryophyta</taxon>
        <taxon>Tracheophyta</taxon>
        <taxon>Spermatophyta</taxon>
        <taxon>Magnoliopsida</taxon>
        <taxon>eudicotyledons</taxon>
        <taxon>Gunneridae</taxon>
        <taxon>Pentapetalae</taxon>
        <taxon>asterids</taxon>
        <taxon>lamiids</taxon>
        <taxon>Solanales</taxon>
        <taxon>Solanaceae</taxon>
        <taxon>Solanoideae</taxon>
        <taxon>Solaneae</taxon>
        <taxon>Solanum</taxon>
    </lineage>
</organism>
<dbReference type="PANTHER" id="PTHR13090:SF1">
    <property type="entry name" value="ARGININE-HYDROXYLASE NDUFAF5, MITOCHONDRIAL"/>
    <property type="match status" value="1"/>
</dbReference>
<accession>A0ABD2R3G0</accession>
<comment type="caution">
    <text evidence="4">The sequence shown here is derived from an EMBL/GenBank/DDBJ whole genome shotgun (WGS) entry which is preliminary data.</text>
</comment>
<evidence type="ECO:0000313" key="5">
    <source>
        <dbReference type="Proteomes" id="UP001627284"/>
    </source>
</evidence>
<dbReference type="GO" id="GO:0008168">
    <property type="term" value="F:methyltransferase activity"/>
    <property type="evidence" value="ECO:0007669"/>
    <property type="project" value="UniProtKB-KW"/>
</dbReference>
<dbReference type="InterPro" id="IPR029063">
    <property type="entry name" value="SAM-dependent_MTases_sf"/>
</dbReference>
<keyword evidence="1" id="KW-0489">Methyltransferase</keyword>
<evidence type="ECO:0000256" key="1">
    <source>
        <dbReference type="ARBA" id="ARBA00022603"/>
    </source>
</evidence>
<dbReference type="InterPro" id="IPR013216">
    <property type="entry name" value="Methyltransf_11"/>
</dbReference>
<dbReference type="Proteomes" id="UP001627284">
    <property type="component" value="Unassembled WGS sequence"/>
</dbReference>
<evidence type="ECO:0000259" key="3">
    <source>
        <dbReference type="Pfam" id="PF08241"/>
    </source>
</evidence>
<sequence length="331" mass="36777">MRRSIARCLGGLRSYCTDSGDGFHSSKLKIFDRHLKRKQRDRAAWLMKPKDSLVDTVAENLLDRLEDCKKTFPTALCMGGSLEAIRRLLHGRGGIEKLLMMDTSWDMVKLCKDAEQQMPTDNIETSYVIGDEEYLPVKENSVDLVISCLGLHWTNDLPGAMIQSRLALKPDGLFLAAILGGETLRELRIACTIALMEREGGISPRLSPLAQVRDAGNLLTRAGFTLPGVDVDEYTVRYSSALELIEHLRAMGETSALLQRSKVLKKDTALATAAIYESMFAAEDGTIPATFQIIYMTGWREHQSQQKPKKRGSATVSFQDLQKQFGSDGSC</sequence>
<reference evidence="4 5" key="1">
    <citation type="submission" date="2024-05" db="EMBL/GenBank/DDBJ databases">
        <title>De novo assembly of an allotetraploid wild potato.</title>
        <authorList>
            <person name="Hosaka A.J."/>
        </authorList>
    </citation>
    <scope>NUCLEOTIDE SEQUENCE [LARGE SCALE GENOMIC DNA]</scope>
    <source>
        <tissue evidence="4">Young leaves</tissue>
    </source>
</reference>
<dbReference type="CDD" id="cd02440">
    <property type="entry name" value="AdoMet_MTases"/>
    <property type="match status" value="1"/>
</dbReference>
<evidence type="ECO:0000313" key="4">
    <source>
        <dbReference type="EMBL" id="KAL3325897.1"/>
    </source>
</evidence>
<dbReference type="GO" id="GO:0009820">
    <property type="term" value="P:alkaloid metabolic process"/>
    <property type="evidence" value="ECO:0007669"/>
    <property type="project" value="UniProtKB-KW"/>
</dbReference>
<dbReference type="EMBL" id="JBJKTR010000022">
    <property type="protein sequence ID" value="KAL3325897.1"/>
    <property type="molecule type" value="Genomic_DNA"/>
</dbReference>
<dbReference type="Gene3D" id="3.40.50.150">
    <property type="entry name" value="Vaccinia Virus protein VP39"/>
    <property type="match status" value="1"/>
</dbReference>
<evidence type="ECO:0000256" key="2">
    <source>
        <dbReference type="ARBA" id="ARBA00022679"/>
    </source>
</evidence>
<keyword evidence="5" id="KW-1185">Reference proteome</keyword>
<dbReference type="PANTHER" id="PTHR13090">
    <property type="entry name" value="ARGININE-HYDROXYLASE NDUFAF5, MITOCHONDRIAL"/>
    <property type="match status" value="1"/>
</dbReference>
<dbReference type="GO" id="GO:0032259">
    <property type="term" value="P:methylation"/>
    <property type="evidence" value="ECO:0007669"/>
    <property type="project" value="UniProtKB-KW"/>
</dbReference>
<name>A0ABD2R3G0_9SOLN</name>
<keyword evidence="2" id="KW-0808">Transferase</keyword>
<proteinExistence type="predicted"/>
<feature type="domain" description="Methyltransferase type 11" evidence="3">
    <location>
        <begin position="85"/>
        <end position="175"/>
    </location>
</feature>
<dbReference type="AlphaFoldDB" id="A0ABD2R3G0"/>
<dbReference type="Pfam" id="PF08241">
    <property type="entry name" value="Methyltransf_11"/>
    <property type="match status" value="1"/>
</dbReference>
<dbReference type="InterPro" id="IPR050602">
    <property type="entry name" value="Malonyl-ACP_OMT"/>
</dbReference>